<evidence type="ECO:0000256" key="4">
    <source>
        <dbReference type="ARBA" id="ARBA00022980"/>
    </source>
</evidence>
<dbReference type="EMBL" id="CAUEEQ010042603">
    <property type="protein sequence ID" value="CAJ0956846.1"/>
    <property type="molecule type" value="Genomic_DNA"/>
</dbReference>
<keyword evidence="6" id="KW-0687">Ribonucleoprotein</keyword>
<name>A0ABN9M8Z0_9NEOB</name>
<dbReference type="Pfam" id="PF15433">
    <property type="entry name" value="MRP-S31"/>
    <property type="match status" value="1"/>
</dbReference>
<evidence type="ECO:0000256" key="3">
    <source>
        <dbReference type="ARBA" id="ARBA00022946"/>
    </source>
</evidence>
<evidence type="ECO:0000313" key="11">
    <source>
        <dbReference type="EMBL" id="CAJ0956846.1"/>
    </source>
</evidence>
<dbReference type="InterPro" id="IPR036397">
    <property type="entry name" value="RNaseH_sf"/>
</dbReference>
<keyword evidence="12" id="KW-1185">Reference proteome</keyword>
<reference evidence="11" key="1">
    <citation type="submission" date="2023-07" db="EMBL/GenBank/DDBJ databases">
        <authorList>
            <person name="Stuckert A."/>
        </authorList>
    </citation>
    <scope>NUCLEOTIDE SEQUENCE</scope>
</reference>
<evidence type="ECO:0000256" key="6">
    <source>
        <dbReference type="ARBA" id="ARBA00023274"/>
    </source>
</evidence>
<keyword evidence="10" id="KW-0732">Signal</keyword>
<comment type="subcellular location">
    <subcellularLocation>
        <location evidence="1">Mitochondrion</location>
    </subcellularLocation>
</comment>
<evidence type="ECO:0000256" key="7">
    <source>
        <dbReference type="ARBA" id="ARBA00035133"/>
    </source>
</evidence>
<proteinExistence type="inferred from homology"/>
<comment type="similarity">
    <text evidence="2">Belongs to the mitochondrion-specific ribosomal protein mS31 family.</text>
</comment>
<protein>
    <recommendedName>
        <fullName evidence="7">Small ribosomal subunit protein mS31</fullName>
    </recommendedName>
    <alternativeName>
        <fullName evidence="8">28S ribosomal protein S31, mitochondrial</fullName>
    </alternativeName>
</protein>
<accession>A0ABN9M8Z0</accession>
<keyword evidence="5" id="KW-0496">Mitochondrion</keyword>
<feature type="chain" id="PRO_5046845630" description="Small ribosomal subunit protein mS31" evidence="10">
    <location>
        <begin position="17"/>
        <end position="288"/>
    </location>
</feature>
<dbReference type="InterPro" id="IPR026299">
    <property type="entry name" value="MRP-S31"/>
</dbReference>
<evidence type="ECO:0000256" key="10">
    <source>
        <dbReference type="SAM" id="SignalP"/>
    </source>
</evidence>
<gene>
    <name evidence="11" type="ORF">RIMI_LOCUS15687430</name>
</gene>
<feature type="compositionally biased region" description="Basic and acidic residues" evidence="9">
    <location>
        <begin position="106"/>
        <end position="132"/>
    </location>
</feature>
<evidence type="ECO:0000256" key="9">
    <source>
        <dbReference type="SAM" id="MobiDB-lite"/>
    </source>
</evidence>
<dbReference type="Proteomes" id="UP001176940">
    <property type="component" value="Unassembled WGS sequence"/>
</dbReference>
<evidence type="ECO:0000313" key="12">
    <source>
        <dbReference type="Proteomes" id="UP001176940"/>
    </source>
</evidence>
<feature type="signal peptide" evidence="10">
    <location>
        <begin position="1"/>
        <end position="16"/>
    </location>
</feature>
<feature type="region of interest" description="Disordered" evidence="9">
    <location>
        <begin position="103"/>
        <end position="138"/>
    </location>
</feature>
<evidence type="ECO:0000256" key="5">
    <source>
        <dbReference type="ARBA" id="ARBA00023128"/>
    </source>
</evidence>
<organism evidence="11 12">
    <name type="scientific">Ranitomeya imitator</name>
    <name type="common">mimic poison frog</name>
    <dbReference type="NCBI Taxonomy" id="111125"/>
    <lineage>
        <taxon>Eukaryota</taxon>
        <taxon>Metazoa</taxon>
        <taxon>Chordata</taxon>
        <taxon>Craniata</taxon>
        <taxon>Vertebrata</taxon>
        <taxon>Euteleostomi</taxon>
        <taxon>Amphibia</taxon>
        <taxon>Batrachia</taxon>
        <taxon>Anura</taxon>
        <taxon>Neobatrachia</taxon>
        <taxon>Hyloidea</taxon>
        <taxon>Dendrobatidae</taxon>
        <taxon>Dendrobatinae</taxon>
        <taxon>Ranitomeya</taxon>
    </lineage>
</organism>
<evidence type="ECO:0000256" key="1">
    <source>
        <dbReference type="ARBA" id="ARBA00004173"/>
    </source>
</evidence>
<dbReference type="PANTHER" id="PTHR13231:SF3">
    <property type="entry name" value="SMALL RIBOSOMAL SUBUNIT PROTEIN MS31"/>
    <property type="match status" value="1"/>
</dbReference>
<dbReference type="Gene3D" id="3.30.420.10">
    <property type="entry name" value="Ribonuclease H-like superfamily/Ribonuclease H"/>
    <property type="match status" value="1"/>
</dbReference>
<dbReference type="PANTHER" id="PTHR13231">
    <property type="entry name" value="MITOCHONDRIAL RIBOSOMAL PROTEIN S31"/>
    <property type="match status" value="1"/>
</dbReference>
<keyword evidence="4" id="KW-0689">Ribosomal protein</keyword>
<sequence length="288" mass="32273">MSLFVAILRCGVSLLCRDVHHPTGGTFHRAHVPSRGIHGAGRVRSSLCSPRSGSRCVQCGLEMYRRAVLSLYGGGIISCRRLTGLRFLDLACRRLSVGNVLWSEKSPPEDKGTGKPSDEAENKTAHKDDSSKQPEPNGLAALLSGMKVEVTSKKTFQVLKKKNPKLQSQENPDNIESASRMFQMVAEESHPEEKPVSKELSDAASAVASTYPSQQKQVESELLQQLRLHKQMAEEIRRKGSDNIRYREWTAEDWGKVIFSDESPFQLFGTSGKQLIRRRRGDRWLRLD</sequence>
<evidence type="ECO:0000256" key="8">
    <source>
        <dbReference type="ARBA" id="ARBA00035363"/>
    </source>
</evidence>
<keyword evidence="3" id="KW-0809">Transit peptide</keyword>
<comment type="caution">
    <text evidence="11">The sequence shown here is derived from an EMBL/GenBank/DDBJ whole genome shotgun (WGS) entry which is preliminary data.</text>
</comment>
<evidence type="ECO:0000256" key="2">
    <source>
        <dbReference type="ARBA" id="ARBA00011057"/>
    </source>
</evidence>